<dbReference type="AlphaFoldDB" id="A0A5C1NC16"/>
<dbReference type="EMBL" id="CP038437">
    <property type="protein sequence ID" value="QEM80906.1"/>
    <property type="molecule type" value="Genomic_DNA"/>
</dbReference>
<dbReference type="InterPro" id="IPR012334">
    <property type="entry name" value="Pectin_lyas_fold"/>
</dbReference>
<dbReference type="RefSeq" id="WP_149283920.1">
    <property type="nucleotide sequence ID" value="NZ_CP038437.2"/>
</dbReference>
<accession>A0A5C1NC16</accession>
<feature type="domain" description="Filamentous haemagglutinin FhaB/tRNA nuclease CdiA-like TPS" evidence="2">
    <location>
        <begin position="70"/>
        <end position="191"/>
    </location>
</feature>
<dbReference type="Pfam" id="PF05594">
    <property type="entry name" value="Fil_haemagg"/>
    <property type="match status" value="8"/>
</dbReference>
<dbReference type="Gene3D" id="2.160.20.10">
    <property type="entry name" value="Single-stranded right-handed beta-helix, Pectin lyase-like"/>
    <property type="match status" value="1"/>
</dbReference>
<evidence type="ECO:0000256" key="1">
    <source>
        <dbReference type="SAM" id="MobiDB-lite"/>
    </source>
</evidence>
<organism evidence="3 4">
    <name type="scientific">Halomonas binhaiensis</name>
    <dbReference type="NCBI Taxonomy" id="2562282"/>
    <lineage>
        <taxon>Bacteria</taxon>
        <taxon>Pseudomonadati</taxon>
        <taxon>Pseudomonadota</taxon>
        <taxon>Gammaproteobacteria</taxon>
        <taxon>Oceanospirillales</taxon>
        <taxon>Halomonadaceae</taxon>
        <taxon>Halomonas</taxon>
    </lineage>
</organism>
<sequence>MKLLCLAVFQHSPANARLCSTTRYRARTLALTCALTCVLTSALIWPSGVVLAEGIKVEPGRGNTSMGRAGNGVPVVNVATPNGKGVSHNTFRDYNVDRQGAILNNARGKAADTRLGGRISANPNLRDRAAQLIINEVNGGSPSRLKGYTEVAGQQANVVVANPFGITCNGCGFINTPRATLSTGEPVFKDGELDHFAVDQGQVAIEGMGLDASEVDRFDIITRAAKLNAEVHANELNVVAGANDVDADTLATTRRTGTGEAPELAVDSSALGGMYAGSIRLVGTEAGVGVKVAGDMAASSGDIRLDANGQLTLANATSTGRVVARARNANFEGEVNAREAVDVLARERIKVAGTLSSAGDINLSARQVHNSGQILAQEIKVDADQSLNNHAGQLQAEEAFVMTAANLDNTAGTMAGDTIDMVVENRVDNRKGQMAGKRIALATGGLNNTRGLIEADGDLTVDADTLINRKGFLRNVDEAGNGASHVIVADTLYNMNGRLGLGSPSAYLEAGRLVNVKGHVTHAGDGLLTLNAGRLNNTAGRVQGTGRGQVTLGSFFAESPGMYPDPNYGLQFNKAFDLTLVDEPLRVGRYERIATGGDLTLKGPGIFNGGGIIANGNLRVMTPGSFDNDSLITVLGDLRVQANDVHQSGSLENDGDARYLLRGGFHNEFGRIYSGGDLDIDTTYLDNEASIASWGNLTITSRTAIDNYSYGGLSSMGNMTLIARQLFNQGKDILAMGDLTFAGNDQREMADSLENRSGNIEAKGNLSIYAKDIVNTRDEFSASKQRQAVETSVDYTKAPASNGVALYDIHIREFMRTRVNEDSPRGDIVSEGDLALYGKHVINDNGALLSNGDVTIVADKVEHKGFERRPRVHDRHYRVPVASAPGQDNTELMEQLLAFWDEYGVVNSRGRPISPYDVLGEAPYKDVHSPWDDGEAPYSMISAQGKVTIDAADALLNAEVHENTHSRLTLLMGDHYPNEPVSPLSLSINRLINGVNSHAAEPDGLLPVVSEGGESESVRERASV</sequence>
<dbReference type="InterPro" id="IPR011050">
    <property type="entry name" value="Pectin_lyase_fold/virulence"/>
</dbReference>
<protein>
    <submittedName>
        <fullName evidence="3">Filamentous hemagglutinin N-terminal domain-containing protein</fullName>
    </submittedName>
</protein>
<dbReference type="InterPro" id="IPR008619">
    <property type="entry name" value="Filamentous_hemagglutn_rpt"/>
</dbReference>
<dbReference type="SUPFAM" id="SSF51126">
    <property type="entry name" value="Pectin lyase-like"/>
    <property type="match status" value="1"/>
</dbReference>
<reference evidence="3" key="1">
    <citation type="submission" date="2021-02" db="EMBL/GenBank/DDBJ databases">
        <title>Strain Y2R2, a novel species of the genus Halomonas.</title>
        <authorList>
            <person name="Huang H."/>
        </authorList>
    </citation>
    <scope>NUCLEOTIDE SEQUENCE</scope>
    <source>
        <strain evidence="3">Y2R2</strain>
    </source>
</reference>
<dbReference type="InterPro" id="IPR008638">
    <property type="entry name" value="FhaB/CdiA-like_TPS"/>
</dbReference>
<proteinExistence type="predicted"/>
<dbReference type="InterPro" id="IPR010069">
    <property type="entry name" value="CdiA_FHA1_rpt"/>
</dbReference>
<keyword evidence="4" id="KW-1185">Reference proteome</keyword>
<dbReference type="Proteomes" id="UP000324285">
    <property type="component" value="Chromosome"/>
</dbReference>
<dbReference type="NCBIfam" id="TIGR01901">
    <property type="entry name" value="adhes_NPXG"/>
    <property type="match status" value="1"/>
</dbReference>
<dbReference type="KEGG" id="hbh:E4T21_04570"/>
<dbReference type="OrthoDB" id="2664633at2"/>
<feature type="region of interest" description="Disordered" evidence="1">
    <location>
        <begin position="1002"/>
        <end position="1024"/>
    </location>
</feature>
<evidence type="ECO:0000259" key="2">
    <source>
        <dbReference type="SMART" id="SM00912"/>
    </source>
</evidence>
<evidence type="ECO:0000313" key="4">
    <source>
        <dbReference type="Proteomes" id="UP000324285"/>
    </source>
</evidence>
<dbReference type="Pfam" id="PF05860">
    <property type="entry name" value="TPS"/>
    <property type="match status" value="1"/>
</dbReference>
<name>A0A5C1NC16_9GAMM</name>
<dbReference type="SMART" id="SM00912">
    <property type="entry name" value="Haemagg_act"/>
    <property type="match status" value="1"/>
</dbReference>
<evidence type="ECO:0000313" key="3">
    <source>
        <dbReference type="EMBL" id="QEM80906.1"/>
    </source>
</evidence>
<dbReference type="NCBIfam" id="TIGR01731">
    <property type="entry name" value="fil_hemag_20aa"/>
    <property type="match status" value="9"/>
</dbReference>
<gene>
    <name evidence="3" type="ORF">E4T21_04570</name>
</gene>